<reference evidence="3" key="1">
    <citation type="submission" date="2015-03" db="EMBL/GenBank/DDBJ databases">
        <title>Luteipulveratus halotolerans sp. nov., a novel actinobacterium (Dermacoccaceae) from Sarawak, Malaysia.</title>
        <authorList>
            <person name="Juboi H."/>
            <person name="Basik A."/>
            <person name="Shamsul S.S."/>
            <person name="Arnold P."/>
            <person name="Schmitt E.K."/>
            <person name="Sanglier J.-J."/>
            <person name="Yeo T."/>
        </authorList>
    </citation>
    <scope>NUCLEOTIDE SEQUENCE [LARGE SCALE GENOMIC DNA]</scope>
    <source>
        <strain evidence="3">C296001</strain>
    </source>
</reference>
<dbReference type="STRING" id="1631356.VV01_08065"/>
<dbReference type="InterPro" id="IPR036291">
    <property type="entry name" value="NAD(P)-bd_dom_sf"/>
</dbReference>
<dbReference type="PATRIC" id="fig|1631356.3.peg.1565"/>
<dbReference type="Proteomes" id="UP000037397">
    <property type="component" value="Unassembled WGS sequence"/>
</dbReference>
<dbReference type="SUPFAM" id="SSF51735">
    <property type="entry name" value="NAD(P)-binding Rossmann-fold domains"/>
    <property type="match status" value="1"/>
</dbReference>
<dbReference type="AlphaFoldDB" id="A0A0L6CHN6"/>
<dbReference type="RefSeq" id="WP_050669433.1">
    <property type="nucleotide sequence ID" value="NZ_LAIR01000002.1"/>
</dbReference>
<organism evidence="2 3">
    <name type="scientific">Luteipulveratus halotolerans</name>
    <dbReference type="NCBI Taxonomy" id="1631356"/>
    <lineage>
        <taxon>Bacteria</taxon>
        <taxon>Bacillati</taxon>
        <taxon>Actinomycetota</taxon>
        <taxon>Actinomycetes</taxon>
        <taxon>Micrococcales</taxon>
        <taxon>Dermacoccaceae</taxon>
        <taxon>Luteipulveratus</taxon>
    </lineage>
</organism>
<keyword evidence="3" id="KW-1185">Reference proteome</keyword>
<proteinExistence type="predicted"/>
<protein>
    <recommendedName>
        <fullName evidence="1">NAD(P)-binding domain-containing protein</fullName>
    </recommendedName>
</protein>
<name>A0A0L6CHN6_9MICO</name>
<dbReference type="OrthoDB" id="9771302at2"/>
<evidence type="ECO:0000313" key="2">
    <source>
        <dbReference type="EMBL" id="KNX37110.1"/>
    </source>
</evidence>
<dbReference type="InterPro" id="IPR051207">
    <property type="entry name" value="ComplexI_NDUFA9_subunit"/>
</dbReference>
<feature type="domain" description="NAD(P)-binding" evidence="1">
    <location>
        <begin position="7"/>
        <end position="160"/>
    </location>
</feature>
<dbReference type="EMBL" id="LAIR01000002">
    <property type="protein sequence ID" value="KNX37110.1"/>
    <property type="molecule type" value="Genomic_DNA"/>
</dbReference>
<dbReference type="Gene3D" id="3.40.50.720">
    <property type="entry name" value="NAD(P)-binding Rossmann-like Domain"/>
    <property type="match status" value="1"/>
</dbReference>
<accession>A0A0L6CHN6</accession>
<dbReference type="PANTHER" id="PTHR12126:SF11">
    <property type="entry name" value="NADH DEHYDROGENASE [UBIQUINONE] 1 ALPHA SUBCOMPLEX SUBUNIT 9, MITOCHONDRIAL"/>
    <property type="match status" value="1"/>
</dbReference>
<gene>
    <name evidence="2" type="ORF">VV01_08065</name>
</gene>
<sequence length="248" mass="26536">MKIAVAGGTGVVGTHVVREAEYAGHEVLSLSRSTGVDLTSGTGLAEHLRGVDAVIDCLSVETVKRKVAVDFFTTTTRTLLDAEQAAGVPHHLVLSIVGVDRVRYGHYDGKVAQEHAVRDSGRPFTILRATQFHEFAEQMSRRGRLGPIIAMPRIAAAPVAAREVAQALLDLAGLPPAGRTYELGGPERRDLVDMARALARRTGRRTPVVPLVVPGAASKAMRSGALVPHDPWRTGVETYDAWLASRTA</sequence>
<evidence type="ECO:0000313" key="3">
    <source>
        <dbReference type="Proteomes" id="UP000037397"/>
    </source>
</evidence>
<evidence type="ECO:0000259" key="1">
    <source>
        <dbReference type="Pfam" id="PF13460"/>
    </source>
</evidence>
<dbReference type="PANTHER" id="PTHR12126">
    <property type="entry name" value="NADH-UBIQUINONE OXIDOREDUCTASE 39 KDA SUBUNIT-RELATED"/>
    <property type="match status" value="1"/>
</dbReference>
<dbReference type="GO" id="GO:0044877">
    <property type="term" value="F:protein-containing complex binding"/>
    <property type="evidence" value="ECO:0007669"/>
    <property type="project" value="TreeGrafter"/>
</dbReference>
<dbReference type="Pfam" id="PF13460">
    <property type="entry name" value="NAD_binding_10"/>
    <property type="match status" value="1"/>
</dbReference>
<dbReference type="InterPro" id="IPR016040">
    <property type="entry name" value="NAD(P)-bd_dom"/>
</dbReference>
<comment type="caution">
    <text evidence="2">The sequence shown here is derived from an EMBL/GenBank/DDBJ whole genome shotgun (WGS) entry which is preliminary data.</text>
</comment>